<feature type="binding site" evidence="7">
    <location>
        <position position="45"/>
    </location>
    <ligand>
        <name>Zn(2+)</name>
        <dbReference type="ChEBI" id="CHEBI:29105"/>
    </ligand>
</feature>
<keyword evidence="10" id="KW-1185">Reference proteome</keyword>
<proteinExistence type="inferred from homology"/>
<dbReference type="InterPro" id="IPR001765">
    <property type="entry name" value="Carbonic_anhydrase"/>
</dbReference>
<feature type="binding site" evidence="7">
    <location>
        <position position="107"/>
    </location>
    <ligand>
        <name>Zn(2+)</name>
        <dbReference type="ChEBI" id="CHEBI:29105"/>
    </ligand>
</feature>
<reference evidence="9 10" key="1">
    <citation type="submission" date="2019-07" db="EMBL/GenBank/DDBJ databases">
        <title>Novel species isolated from glacier.</title>
        <authorList>
            <person name="Liu Q."/>
            <person name="Xin Y.-H."/>
        </authorList>
    </citation>
    <scope>NUCLEOTIDE SEQUENCE [LARGE SCALE GENOMIC DNA]</scope>
    <source>
        <strain evidence="9 10">LB1R16</strain>
    </source>
</reference>
<dbReference type="AlphaFoldDB" id="A0A552UII3"/>
<evidence type="ECO:0000256" key="7">
    <source>
        <dbReference type="PIRSR" id="PIRSR601765-1"/>
    </source>
</evidence>
<comment type="caution">
    <text evidence="9">The sequence shown here is derived from an EMBL/GenBank/DDBJ whole genome shotgun (WGS) entry which is preliminary data.</text>
</comment>
<sequence>MTAFDTLLDGYRRFRAGEYQEQRRRFDQLAIEGQSPPIMVIACSDSRVDPTRVFDVSPGEIFVLRNVANLVPPYEPDGGQHSASAAIEFAVTQIGVAEIVVLGHAKCGGIAASLTGRFDGAVAGEGHFIDRWMAMISPARDAARAAAEGHPDIDAQQVLELAAIRLSLDHLRSFPFVAERVAANTLTLRGAWFSIGDGSLRVLDDATGRFEPVAP</sequence>
<name>A0A552UII3_9SPHN</name>
<keyword evidence="3 7" id="KW-0479">Metal-binding</keyword>
<dbReference type="PROSITE" id="PS00705">
    <property type="entry name" value="PROK_CO2_ANHYDRASE_2"/>
    <property type="match status" value="1"/>
</dbReference>
<dbReference type="PANTHER" id="PTHR11002:SF76">
    <property type="entry name" value="CARBONIC ANHYDRASE"/>
    <property type="match status" value="1"/>
</dbReference>
<evidence type="ECO:0000256" key="2">
    <source>
        <dbReference type="ARBA" id="ARBA00012925"/>
    </source>
</evidence>
<gene>
    <name evidence="9" type="ORF">FMM06_07800</name>
</gene>
<evidence type="ECO:0000313" key="9">
    <source>
        <dbReference type="EMBL" id="TRW18007.1"/>
    </source>
</evidence>
<evidence type="ECO:0000313" key="10">
    <source>
        <dbReference type="Proteomes" id="UP000317894"/>
    </source>
</evidence>
<dbReference type="GO" id="GO:0004089">
    <property type="term" value="F:carbonate dehydratase activity"/>
    <property type="evidence" value="ECO:0007669"/>
    <property type="project" value="UniProtKB-UniRule"/>
</dbReference>
<dbReference type="PANTHER" id="PTHR11002">
    <property type="entry name" value="CARBONIC ANHYDRASE"/>
    <property type="match status" value="1"/>
</dbReference>
<feature type="binding site" evidence="7">
    <location>
        <position position="104"/>
    </location>
    <ligand>
        <name>Zn(2+)</name>
        <dbReference type="ChEBI" id="CHEBI:29105"/>
    </ligand>
</feature>
<dbReference type="GO" id="GO:0015976">
    <property type="term" value="P:carbon utilization"/>
    <property type="evidence" value="ECO:0007669"/>
    <property type="project" value="InterPro"/>
</dbReference>
<dbReference type="RefSeq" id="WP_144236701.1">
    <property type="nucleotide sequence ID" value="NZ_VJWA01000001.1"/>
</dbReference>
<dbReference type="SUPFAM" id="SSF53056">
    <property type="entry name" value="beta-carbonic anhydrase, cab"/>
    <property type="match status" value="1"/>
</dbReference>
<comment type="cofactor">
    <cofactor evidence="7">
        <name>Zn(2+)</name>
        <dbReference type="ChEBI" id="CHEBI:29105"/>
    </cofactor>
    <text evidence="7">Binds 1 zinc ion per subunit.</text>
</comment>
<evidence type="ECO:0000256" key="4">
    <source>
        <dbReference type="ARBA" id="ARBA00022833"/>
    </source>
</evidence>
<evidence type="ECO:0000256" key="6">
    <source>
        <dbReference type="ARBA" id="ARBA00048348"/>
    </source>
</evidence>
<comment type="function">
    <text evidence="8">Reversible hydration of carbon dioxide.</text>
</comment>
<dbReference type="Pfam" id="PF00484">
    <property type="entry name" value="Pro_CA"/>
    <property type="match status" value="1"/>
</dbReference>
<dbReference type="EC" id="4.2.1.1" evidence="2 8"/>
<protein>
    <recommendedName>
        <fullName evidence="2 8">Carbonic anhydrase</fullName>
        <ecNumber evidence="2 8">4.2.1.1</ecNumber>
    </recommendedName>
    <alternativeName>
        <fullName evidence="8">Carbonate dehydratase</fullName>
    </alternativeName>
</protein>
<organism evidence="9 10">
    <name type="scientific">Glacieibacterium frigidum</name>
    <dbReference type="NCBI Taxonomy" id="2593303"/>
    <lineage>
        <taxon>Bacteria</taxon>
        <taxon>Pseudomonadati</taxon>
        <taxon>Pseudomonadota</taxon>
        <taxon>Alphaproteobacteria</taxon>
        <taxon>Sphingomonadales</taxon>
        <taxon>Sphingosinicellaceae</taxon>
        <taxon>Glacieibacterium</taxon>
    </lineage>
</organism>
<evidence type="ECO:0000256" key="3">
    <source>
        <dbReference type="ARBA" id="ARBA00022723"/>
    </source>
</evidence>
<dbReference type="PROSITE" id="PS00704">
    <property type="entry name" value="PROK_CO2_ANHYDRASE_1"/>
    <property type="match status" value="1"/>
</dbReference>
<comment type="similarity">
    <text evidence="1 8">Belongs to the beta-class carbonic anhydrase family.</text>
</comment>
<dbReference type="InterPro" id="IPR015892">
    <property type="entry name" value="Carbonic_anhydrase_CS"/>
</dbReference>
<comment type="catalytic activity">
    <reaction evidence="6 8">
        <text>hydrogencarbonate + H(+) = CO2 + H2O</text>
        <dbReference type="Rhea" id="RHEA:10748"/>
        <dbReference type="ChEBI" id="CHEBI:15377"/>
        <dbReference type="ChEBI" id="CHEBI:15378"/>
        <dbReference type="ChEBI" id="CHEBI:16526"/>
        <dbReference type="ChEBI" id="CHEBI:17544"/>
        <dbReference type="EC" id="4.2.1.1"/>
    </reaction>
</comment>
<feature type="binding site" evidence="7">
    <location>
        <position position="43"/>
    </location>
    <ligand>
        <name>Zn(2+)</name>
        <dbReference type="ChEBI" id="CHEBI:29105"/>
    </ligand>
</feature>
<accession>A0A552UII3</accession>
<dbReference type="Proteomes" id="UP000317894">
    <property type="component" value="Unassembled WGS sequence"/>
</dbReference>
<keyword evidence="4 7" id="KW-0862">Zinc</keyword>
<evidence type="ECO:0000256" key="1">
    <source>
        <dbReference type="ARBA" id="ARBA00006217"/>
    </source>
</evidence>
<dbReference type="OrthoDB" id="9797527at2"/>
<dbReference type="CDD" id="cd00884">
    <property type="entry name" value="beta_CA_cladeB"/>
    <property type="match status" value="1"/>
</dbReference>
<dbReference type="InterPro" id="IPR036874">
    <property type="entry name" value="Carbonic_anhydrase_sf"/>
</dbReference>
<dbReference type="Gene3D" id="3.40.1050.10">
    <property type="entry name" value="Carbonic anhydrase"/>
    <property type="match status" value="1"/>
</dbReference>
<dbReference type="EMBL" id="VJWA01000001">
    <property type="protein sequence ID" value="TRW18007.1"/>
    <property type="molecule type" value="Genomic_DNA"/>
</dbReference>
<dbReference type="InterPro" id="IPR045066">
    <property type="entry name" value="Beta_CA_cladeB"/>
</dbReference>
<dbReference type="GO" id="GO:0008270">
    <property type="term" value="F:zinc ion binding"/>
    <property type="evidence" value="ECO:0007669"/>
    <property type="project" value="UniProtKB-UniRule"/>
</dbReference>
<dbReference type="SMART" id="SM00947">
    <property type="entry name" value="Pro_CA"/>
    <property type="match status" value="1"/>
</dbReference>
<evidence type="ECO:0000256" key="5">
    <source>
        <dbReference type="ARBA" id="ARBA00023239"/>
    </source>
</evidence>
<evidence type="ECO:0000256" key="8">
    <source>
        <dbReference type="RuleBase" id="RU003956"/>
    </source>
</evidence>
<keyword evidence="5 8" id="KW-0456">Lyase</keyword>